<dbReference type="Gene3D" id="1.10.1220.10">
    <property type="entry name" value="Met repressor-like"/>
    <property type="match status" value="1"/>
</dbReference>
<evidence type="ECO:0000313" key="12">
    <source>
        <dbReference type="Proteomes" id="UP000474077"/>
    </source>
</evidence>
<dbReference type="Proteomes" id="UP000183766">
    <property type="component" value="Unassembled WGS sequence"/>
</dbReference>
<protein>
    <submittedName>
        <fullName evidence="7">ParG protein</fullName>
    </submittedName>
</protein>
<evidence type="ECO:0000313" key="8">
    <source>
        <dbReference type="Proteomes" id="UP000183766"/>
    </source>
</evidence>
<dbReference type="EMBL" id="FOUM01000008">
    <property type="protein sequence ID" value="SFM67006.1"/>
    <property type="molecule type" value="Genomic_DNA"/>
</dbReference>
<evidence type="ECO:0000313" key="5">
    <source>
        <dbReference type="EMBL" id="KAB6424246.1"/>
    </source>
</evidence>
<dbReference type="Proteomes" id="UP000487596">
    <property type="component" value="Unassembled WGS sequence"/>
</dbReference>
<organism evidence="7 8">
    <name type="scientific">Bacteroides xylanisolvens</name>
    <dbReference type="NCBI Taxonomy" id="371601"/>
    <lineage>
        <taxon>Bacteria</taxon>
        <taxon>Pseudomonadati</taxon>
        <taxon>Bacteroidota</taxon>
        <taxon>Bacteroidia</taxon>
        <taxon>Bacteroidales</taxon>
        <taxon>Bacteroidaceae</taxon>
        <taxon>Bacteroides</taxon>
    </lineage>
</organism>
<evidence type="ECO:0000256" key="1">
    <source>
        <dbReference type="SAM" id="MobiDB-lite"/>
    </source>
</evidence>
<accession>A0A1I4SR80</accession>
<evidence type="ECO:0000313" key="10">
    <source>
        <dbReference type="Proteomes" id="UP000435059"/>
    </source>
</evidence>
<evidence type="ECO:0000313" key="6">
    <source>
        <dbReference type="EMBL" id="RHK91656.1"/>
    </source>
</evidence>
<dbReference type="SUPFAM" id="SSF47598">
    <property type="entry name" value="Ribbon-helix-helix"/>
    <property type="match status" value="1"/>
</dbReference>
<dbReference type="EMBL" id="WDER01000045">
    <property type="protein sequence ID" value="KAB6080981.1"/>
    <property type="molecule type" value="Genomic_DNA"/>
</dbReference>
<evidence type="ECO:0000313" key="3">
    <source>
        <dbReference type="EMBL" id="KAB6088162.1"/>
    </source>
</evidence>
<dbReference type="EMBL" id="WDEH01000022">
    <property type="protein sequence ID" value="KAB6137273.1"/>
    <property type="molecule type" value="Genomic_DNA"/>
</dbReference>
<gene>
    <name evidence="6" type="ORF">DW042_19525</name>
    <name evidence="4" type="ORF">GA424_14060</name>
    <name evidence="2" type="ORF">GA560_15515</name>
    <name evidence="3" type="ORF">GA574_10515</name>
    <name evidence="5" type="ORF">GAZ26_09665</name>
    <name evidence="7" type="ORF">SAMN05216250_108129</name>
</gene>
<evidence type="ECO:0000313" key="4">
    <source>
        <dbReference type="EMBL" id="KAB6137273.1"/>
    </source>
</evidence>
<feature type="region of interest" description="Disordered" evidence="1">
    <location>
        <begin position="1"/>
        <end position="44"/>
    </location>
</feature>
<dbReference type="AlphaFoldDB" id="A0A1I4SR80"/>
<dbReference type="EMBL" id="WDES01000015">
    <property type="protein sequence ID" value="KAB6088162.1"/>
    <property type="molecule type" value="Genomic_DNA"/>
</dbReference>
<evidence type="ECO:0000313" key="7">
    <source>
        <dbReference type="EMBL" id="SFM67006.1"/>
    </source>
</evidence>
<dbReference type="InterPro" id="IPR013321">
    <property type="entry name" value="Arc_rbn_hlx_hlx"/>
</dbReference>
<dbReference type="Proteomes" id="UP000435059">
    <property type="component" value="Unassembled WGS sequence"/>
</dbReference>
<dbReference type="Pfam" id="PF09274">
    <property type="entry name" value="ParG"/>
    <property type="match status" value="1"/>
</dbReference>
<dbReference type="GO" id="GO:0006355">
    <property type="term" value="P:regulation of DNA-templated transcription"/>
    <property type="evidence" value="ECO:0007669"/>
    <property type="project" value="InterPro"/>
</dbReference>
<dbReference type="GeneID" id="93485275"/>
<keyword evidence="10" id="KW-1185">Reference proteome</keyword>
<dbReference type="Proteomes" id="UP000284417">
    <property type="component" value="Unassembled WGS sequence"/>
</dbReference>
<reference evidence="6 9" key="2">
    <citation type="submission" date="2018-08" db="EMBL/GenBank/DDBJ databases">
        <title>A genome reference for cultivated species of the human gut microbiota.</title>
        <authorList>
            <person name="Zou Y."/>
            <person name="Xue W."/>
            <person name="Luo G."/>
        </authorList>
    </citation>
    <scope>NUCLEOTIDE SEQUENCE [LARGE SCALE GENOMIC DNA]</scope>
    <source>
        <strain evidence="6 9">AF39-6AC</strain>
    </source>
</reference>
<reference evidence="7 8" key="1">
    <citation type="submission" date="2016-10" db="EMBL/GenBank/DDBJ databases">
        <authorList>
            <person name="de Groot N.N."/>
        </authorList>
    </citation>
    <scope>NUCLEOTIDE SEQUENCE [LARGE SCALE GENOMIC DNA]</scope>
    <source>
        <strain evidence="7 8">NLAE-zl-C202</strain>
    </source>
</reference>
<dbReference type="RefSeq" id="WP_005816317.1">
    <property type="nucleotide sequence ID" value="NZ_BAABZH010000001.1"/>
</dbReference>
<dbReference type="Proteomes" id="UP000474077">
    <property type="component" value="Unassembled WGS sequence"/>
</dbReference>
<name>A0A1I4SR80_9BACE</name>
<dbReference type="EMBL" id="WDCG01000008">
    <property type="protein sequence ID" value="KAB6424246.1"/>
    <property type="molecule type" value="Genomic_DNA"/>
</dbReference>
<evidence type="ECO:0000313" key="9">
    <source>
        <dbReference type="Proteomes" id="UP000284417"/>
    </source>
</evidence>
<proteinExistence type="predicted"/>
<dbReference type="InterPro" id="IPR015354">
    <property type="entry name" value="DNA_partition_ParG"/>
</dbReference>
<evidence type="ECO:0000313" key="13">
    <source>
        <dbReference type="Proteomes" id="UP000487596"/>
    </source>
</evidence>
<dbReference type="EMBL" id="QROC01000032">
    <property type="protein sequence ID" value="RHK91656.1"/>
    <property type="molecule type" value="Genomic_DNA"/>
</dbReference>
<feature type="compositionally biased region" description="Polar residues" evidence="1">
    <location>
        <begin position="18"/>
        <end position="35"/>
    </location>
</feature>
<sequence>MSKSSMLKEGMKGGLNGLLSSTKKPSKEQIVTETTPAPPVSVSETTEVPVHCNFLINKSIHTRMKYLAIKKGMSLRDIVNEAMTEYLKRHDT</sequence>
<evidence type="ECO:0000313" key="11">
    <source>
        <dbReference type="Proteomes" id="UP000471447"/>
    </source>
</evidence>
<reference evidence="10 11" key="3">
    <citation type="journal article" date="2019" name="Nat. Med.">
        <title>A library of human gut bacterial isolates paired with longitudinal multiomics data enables mechanistic microbiome research.</title>
        <authorList>
            <person name="Poyet M."/>
            <person name="Groussin M."/>
            <person name="Gibbons S.M."/>
            <person name="Avila-Pacheco J."/>
            <person name="Jiang X."/>
            <person name="Kearney S.M."/>
            <person name="Perrotta A.R."/>
            <person name="Berdy B."/>
            <person name="Zhao S."/>
            <person name="Lieberman T.D."/>
            <person name="Swanson P.K."/>
            <person name="Smith M."/>
            <person name="Roesemann S."/>
            <person name="Alexander J.E."/>
            <person name="Rich S.A."/>
            <person name="Livny J."/>
            <person name="Vlamakis H."/>
            <person name="Clish C."/>
            <person name="Bullock K."/>
            <person name="Deik A."/>
            <person name="Scott J."/>
            <person name="Pierce K.A."/>
            <person name="Xavier R.J."/>
            <person name="Alm E.J."/>
        </authorList>
    </citation>
    <scope>NUCLEOTIDE SEQUENCE [LARGE SCALE GENOMIC DNA]</scope>
    <source>
        <strain evidence="4 13">BIOML-A62</strain>
        <strain evidence="5 11">BIOML-A7</strain>
        <strain evidence="2 12">BIOML-A73</strain>
        <strain evidence="3 10">BIOML-A74</strain>
    </source>
</reference>
<dbReference type="InterPro" id="IPR010985">
    <property type="entry name" value="Ribbon_hlx_hlx"/>
</dbReference>
<dbReference type="Proteomes" id="UP000471447">
    <property type="component" value="Unassembled WGS sequence"/>
</dbReference>
<evidence type="ECO:0000313" key="2">
    <source>
        <dbReference type="EMBL" id="KAB6080981.1"/>
    </source>
</evidence>